<evidence type="ECO:0000313" key="4">
    <source>
        <dbReference type="Proteomes" id="UP000004956"/>
    </source>
</evidence>
<dbReference type="EMBL" id="AFBQ01000233">
    <property type="protein sequence ID" value="EHY31061.1"/>
    <property type="molecule type" value="Genomic_DNA"/>
</dbReference>
<dbReference type="HOGENOM" id="CLU_065762_0_0_4"/>
<dbReference type="InterPro" id="IPR025357">
    <property type="entry name" value="DUF4261"/>
</dbReference>
<dbReference type="AlphaFoldDB" id="H3KFQ0"/>
<accession>H3KFQ0</accession>
<keyword evidence="4" id="KW-1185">Reference proteome</keyword>
<evidence type="ECO:0000259" key="2">
    <source>
        <dbReference type="Pfam" id="PF14080"/>
    </source>
</evidence>
<name>H3KFQ0_9BURK</name>
<feature type="domain" description="DUF4261" evidence="2">
    <location>
        <begin position="236"/>
        <end position="312"/>
    </location>
</feature>
<reference evidence="3 4" key="1">
    <citation type="submission" date="2011-11" db="EMBL/GenBank/DDBJ databases">
        <authorList>
            <person name="Weinstock G."/>
            <person name="Sodergren E."/>
            <person name="Clifton S."/>
            <person name="Fulton L."/>
            <person name="Fulton B."/>
            <person name="Courtney L."/>
            <person name="Fronick C."/>
            <person name="Harrison M."/>
            <person name="Strong C."/>
            <person name="Farmer C."/>
            <person name="Delahaunty K."/>
            <person name="Markovic C."/>
            <person name="Hall O."/>
            <person name="Minx P."/>
            <person name="Tomlinson C."/>
            <person name="Mitreva M."/>
            <person name="Hou S."/>
            <person name="Chen J."/>
            <person name="Wollam A."/>
            <person name="Pepin K.H."/>
            <person name="Johnson M."/>
            <person name="Bhonagiri V."/>
            <person name="Zhang X."/>
            <person name="Suruliraj S."/>
            <person name="Warren W."/>
            <person name="Chinwalla A."/>
            <person name="Mardis E.R."/>
            <person name="Wilson R.K."/>
        </authorList>
    </citation>
    <scope>NUCLEOTIDE SEQUENCE [LARGE SCALE GENOMIC DNA]</scope>
    <source>
        <strain evidence="3 4">YIT 11816</strain>
    </source>
</reference>
<evidence type="ECO:0000256" key="1">
    <source>
        <dbReference type="SAM" id="MobiDB-lite"/>
    </source>
</evidence>
<gene>
    <name evidence="3" type="ORF">HMPREF9440_01569</name>
</gene>
<comment type="caution">
    <text evidence="3">The sequence shown here is derived from an EMBL/GenBank/DDBJ whole genome shotgun (WGS) entry which is preliminary data.</text>
</comment>
<feature type="region of interest" description="Disordered" evidence="1">
    <location>
        <begin position="1"/>
        <end position="22"/>
    </location>
</feature>
<dbReference type="STRING" id="762967.HMPREF9440_01569"/>
<feature type="compositionally biased region" description="Basic and acidic residues" evidence="1">
    <location>
        <begin position="1"/>
        <end position="10"/>
    </location>
</feature>
<protein>
    <recommendedName>
        <fullName evidence="2">DUF4261 domain-containing protein</fullName>
    </recommendedName>
</protein>
<evidence type="ECO:0000313" key="3">
    <source>
        <dbReference type="EMBL" id="EHY31061.1"/>
    </source>
</evidence>
<sequence>MSEDRFHTHDGAAVPDDYEPTDDEIARALSPARRPFFTVVLTEKPGFDRDAFLKAFQEEWDIEPDEPDEADEALFAGVVEDPDGEDGAAGPLTFSFDDFLCSVMPMPFPVPDGEAEESAEHNFLWPEAVETTKRHAANLVVAVMGPFSDVETGDADDAEDYGLAVAKARAKLLVKLTATAAKLPGALGVYTCGTVFEPQAYREGAEPMKEDEDLLPLRSLVWINLWMSEEGFCAGTDGLSAFGFKEIEVLDVPEEKADPDALLNFVLMGALYVLEYGAVLEEGETIGFTEEDQHPVTVSPGESLDADTVKIEYGDGWEAPV</sequence>
<proteinExistence type="predicted"/>
<dbReference type="Proteomes" id="UP000004956">
    <property type="component" value="Unassembled WGS sequence"/>
</dbReference>
<dbReference type="OrthoDB" id="8613352at2"/>
<dbReference type="RefSeq" id="WP_008542591.1">
    <property type="nucleotide sequence ID" value="NZ_JH604983.1"/>
</dbReference>
<dbReference type="PATRIC" id="fig|762967.3.peg.1234"/>
<dbReference type="Pfam" id="PF14080">
    <property type="entry name" value="DUF4261"/>
    <property type="match status" value="1"/>
</dbReference>
<organism evidence="3 4">
    <name type="scientific">Sutterella parvirubra YIT 11816</name>
    <dbReference type="NCBI Taxonomy" id="762967"/>
    <lineage>
        <taxon>Bacteria</taxon>
        <taxon>Pseudomonadati</taxon>
        <taxon>Pseudomonadota</taxon>
        <taxon>Betaproteobacteria</taxon>
        <taxon>Burkholderiales</taxon>
        <taxon>Sutterellaceae</taxon>
        <taxon>Sutterella</taxon>
    </lineage>
</organism>